<reference evidence="2" key="1">
    <citation type="submission" date="2016-10" db="EMBL/GenBank/DDBJ databases">
        <authorList>
            <person name="Varghese N."/>
            <person name="Submissions S."/>
        </authorList>
    </citation>
    <scope>NUCLEOTIDE SEQUENCE [LARGE SCALE GENOMIC DNA]</scope>
    <source>
        <strain evidence="2">DSM 13327</strain>
    </source>
</reference>
<sequence>MGLTPTSTDLSTTITVTTYPTKTYYVNRDTGRVVTTVDELAAMKQAVKKILWTERYHWLIYTWNYGIELNDLVGKDLNYVTSEFKRRVSEALLQDDRVESVTDFVFTQTEADNLTCTFNVNTTYGTVSTTTEVST</sequence>
<name>A0A1I4QKV8_9FIRM</name>
<evidence type="ECO:0008006" key="3">
    <source>
        <dbReference type="Google" id="ProtNLM"/>
    </source>
</evidence>
<organism evidence="1 2">
    <name type="scientific">Pelosinus propionicus DSM 13327</name>
    <dbReference type="NCBI Taxonomy" id="1123291"/>
    <lineage>
        <taxon>Bacteria</taxon>
        <taxon>Bacillati</taxon>
        <taxon>Bacillota</taxon>
        <taxon>Negativicutes</taxon>
        <taxon>Selenomonadales</taxon>
        <taxon>Sporomusaceae</taxon>
        <taxon>Pelosinus</taxon>
    </lineage>
</organism>
<dbReference type="Gene3D" id="3.10.450.40">
    <property type="match status" value="1"/>
</dbReference>
<dbReference type="OrthoDB" id="89089at2"/>
<gene>
    <name evidence="1" type="ORF">SAMN04490355_11092</name>
</gene>
<dbReference type="AlphaFoldDB" id="A0A1I4QKV8"/>
<dbReference type="Proteomes" id="UP000199520">
    <property type="component" value="Unassembled WGS sequence"/>
</dbReference>
<dbReference type="SUPFAM" id="SSF160719">
    <property type="entry name" value="gpW/gp25-like"/>
    <property type="match status" value="1"/>
</dbReference>
<keyword evidence="2" id="KW-1185">Reference proteome</keyword>
<dbReference type="InterPro" id="IPR020288">
    <property type="entry name" value="Sheath_initiator"/>
</dbReference>
<proteinExistence type="predicted"/>
<dbReference type="STRING" id="1123291.SAMN04490355_11092"/>
<evidence type="ECO:0000313" key="1">
    <source>
        <dbReference type="EMBL" id="SFM40691.1"/>
    </source>
</evidence>
<dbReference type="RefSeq" id="WP_090944904.1">
    <property type="nucleotide sequence ID" value="NZ_FOTS01000109.1"/>
</dbReference>
<dbReference type="Pfam" id="PF10934">
    <property type="entry name" value="Sheath_initiator"/>
    <property type="match status" value="1"/>
</dbReference>
<evidence type="ECO:0000313" key="2">
    <source>
        <dbReference type="Proteomes" id="UP000199520"/>
    </source>
</evidence>
<protein>
    <recommendedName>
        <fullName evidence="3">DUF2634 domain-containing protein</fullName>
    </recommendedName>
</protein>
<dbReference type="EMBL" id="FOTS01000109">
    <property type="protein sequence ID" value="SFM40691.1"/>
    <property type="molecule type" value="Genomic_DNA"/>
</dbReference>
<accession>A0A1I4QKV8</accession>